<comment type="subcellular location">
    <subcellularLocation>
        <location evidence="1">Cell envelope</location>
    </subcellularLocation>
</comment>
<accession>A0A075P405</accession>
<reference evidence="9 10" key="1">
    <citation type="submission" date="2014-06" db="EMBL/GenBank/DDBJ databases">
        <title>Genomes of Alteromonas australica, a world apart.</title>
        <authorList>
            <person name="Gonzaga A."/>
            <person name="Lopez-Perez M."/>
            <person name="Rodriguez-Valera F."/>
        </authorList>
    </citation>
    <scope>NUCLEOTIDE SEQUENCE [LARGE SCALE GENOMIC DNA]</scope>
    <source>
        <strain evidence="9 10">H 17</strain>
    </source>
</reference>
<dbReference type="RefSeq" id="WP_044056241.1">
    <property type="nucleotide sequence ID" value="NZ_CBCSKJ010000001.1"/>
</dbReference>
<dbReference type="EMBL" id="CP008849">
    <property type="protein sequence ID" value="AIF98032.1"/>
    <property type="molecule type" value="Genomic_DNA"/>
</dbReference>
<organism evidence="9 10">
    <name type="scientific">Alteromonas australica</name>
    <dbReference type="NCBI Taxonomy" id="589873"/>
    <lineage>
        <taxon>Bacteria</taxon>
        <taxon>Pseudomonadati</taxon>
        <taxon>Pseudomonadota</taxon>
        <taxon>Gammaproteobacteria</taxon>
        <taxon>Alteromonadales</taxon>
        <taxon>Alteromonadaceae</taxon>
        <taxon>Alteromonas/Salinimonas group</taxon>
        <taxon>Alteromonas</taxon>
    </lineage>
</organism>
<feature type="domain" description="Cytochrome c-type biogenesis protein H Ig-like" evidence="7">
    <location>
        <begin position="311"/>
        <end position="419"/>
    </location>
</feature>
<keyword evidence="4 5" id="KW-0802">TPR repeat</keyword>
<keyword evidence="2" id="KW-0677">Repeat</keyword>
<gene>
    <name evidence="9" type="ORF">EP13_04595</name>
</gene>
<evidence type="ECO:0000256" key="5">
    <source>
        <dbReference type="PROSITE-ProRule" id="PRU00339"/>
    </source>
</evidence>
<dbReference type="InterPro" id="IPR019734">
    <property type="entry name" value="TPR_rpt"/>
</dbReference>
<dbReference type="Pfam" id="PF23914">
    <property type="entry name" value="TPR_CcmH_CycH"/>
    <property type="match status" value="1"/>
</dbReference>
<evidence type="ECO:0000259" key="8">
    <source>
        <dbReference type="Pfam" id="PF23914"/>
    </source>
</evidence>
<dbReference type="NCBIfam" id="TIGR03142">
    <property type="entry name" value="cytochro_ccmI"/>
    <property type="match status" value="1"/>
</dbReference>
<dbReference type="GO" id="GO:0017004">
    <property type="term" value="P:cytochrome complex assembly"/>
    <property type="evidence" value="ECO:0007669"/>
    <property type="project" value="UniProtKB-KW"/>
</dbReference>
<dbReference type="Pfam" id="PF23892">
    <property type="entry name" value="Ig_CycH"/>
    <property type="match status" value="1"/>
</dbReference>
<dbReference type="InterPro" id="IPR051263">
    <property type="entry name" value="C-type_cytochrome_biogenesis"/>
</dbReference>
<dbReference type="PANTHER" id="PTHR47870">
    <property type="entry name" value="CYTOCHROME C-TYPE BIOGENESIS PROTEIN CCMH"/>
    <property type="match status" value="1"/>
</dbReference>
<dbReference type="KEGG" id="aal:EP13_04595"/>
<name>A0A075P405_9ALTE</name>
<feature type="transmembrane region" description="Helical" evidence="6">
    <location>
        <begin position="6"/>
        <end position="26"/>
    </location>
</feature>
<evidence type="ECO:0000256" key="4">
    <source>
        <dbReference type="ARBA" id="ARBA00022803"/>
    </source>
</evidence>
<evidence type="ECO:0000256" key="1">
    <source>
        <dbReference type="ARBA" id="ARBA00004196"/>
    </source>
</evidence>
<keyword evidence="6" id="KW-1133">Transmembrane helix</keyword>
<keyword evidence="10" id="KW-1185">Reference proteome</keyword>
<keyword evidence="6" id="KW-0812">Transmembrane</keyword>
<keyword evidence="6" id="KW-0472">Membrane</keyword>
<dbReference type="InterPro" id="IPR017560">
    <property type="entry name" value="Cyt_c_biogenesis_CcmI"/>
</dbReference>
<feature type="domain" description="Cytochrome c-type biogenesis protein H TPR" evidence="8">
    <location>
        <begin position="116"/>
        <end position="271"/>
    </location>
</feature>
<dbReference type="GeneID" id="78254208"/>
<keyword evidence="3" id="KW-0201">Cytochrome c-type biogenesis</keyword>
<sequence>MMWSEFYLVISGLITLILLIVAFPWLRSKNHAKADSLSNTQIVKQRLQELDREEREGLISAGDKAQAVDELKVALVDESAFASQKTGTAWLPLAVGATIAIATAVSVYAHVNQLAKVKHASDAMAALPELSQQLATGNGNNLSQQDMISLALALRQQIRSLPEDDSGWMVYGRLMLSLGQEVQAIEAIERAVNLAPDKKANAISLAQALMTTGDVNNLSRAQGILANLLQENAENDNLALMMAVVSAQLGDLENTAFYYNQVKSKLPQDSELAQSLVSRIAELEGQVEKVTFSQPSNQSLDDAGQGMTEFSITISLSEAASVSLPPEGFLVVFAQDADSQNRMPAAVVKRPLSSFPLTVNLTVENAMMPQFTLDSLENVKLTARISEDENVAVAAGEWEGSVQSKVSKGRNTAISITINKELQ</sequence>
<dbReference type="InterPro" id="IPR056413">
    <property type="entry name" value="TPR_CcmH_CycH"/>
</dbReference>
<evidence type="ECO:0000256" key="6">
    <source>
        <dbReference type="SAM" id="Phobius"/>
    </source>
</evidence>
<feature type="repeat" description="TPR" evidence="5">
    <location>
        <begin position="165"/>
        <end position="198"/>
    </location>
</feature>
<evidence type="ECO:0000259" key="7">
    <source>
        <dbReference type="Pfam" id="PF23892"/>
    </source>
</evidence>
<dbReference type="AlphaFoldDB" id="A0A075P405"/>
<dbReference type="InterPro" id="IPR011990">
    <property type="entry name" value="TPR-like_helical_dom_sf"/>
</dbReference>
<dbReference type="Gene3D" id="1.25.40.10">
    <property type="entry name" value="Tetratricopeptide repeat domain"/>
    <property type="match status" value="1"/>
</dbReference>
<dbReference type="PANTHER" id="PTHR47870:SF1">
    <property type="entry name" value="CYTOCHROME C-TYPE BIOGENESIS PROTEIN CCMH"/>
    <property type="match status" value="1"/>
</dbReference>
<protein>
    <submittedName>
        <fullName evidence="9">Cytochrome C biogenesis protein</fullName>
    </submittedName>
</protein>
<dbReference type="SUPFAM" id="SSF48452">
    <property type="entry name" value="TPR-like"/>
    <property type="match status" value="1"/>
</dbReference>
<dbReference type="InterPro" id="IPR056412">
    <property type="entry name" value="Ig_CycH"/>
</dbReference>
<dbReference type="PROSITE" id="PS50005">
    <property type="entry name" value="TPR"/>
    <property type="match status" value="1"/>
</dbReference>
<feature type="transmembrane region" description="Helical" evidence="6">
    <location>
        <begin position="89"/>
        <end position="111"/>
    </location>
</feature>
<evidence type="ECO:0000313" key="10">
    <source>
        <dbReference type="Proteomes" id="UP000056090"/>
    </source>
</evidence>
<evidence type="ECO:0000313" key="9">
    <source>
        <dbReference type="EMBL" id="AIF98032.1"/>
    </source>
</evidence>
<dbReference type="eggNOG" id="COG4235">
    <property type="taxonomic scope" value="Bacteria"/>
</dbReference>
<evidence type="ECO:0000256" key="3">
    <source>
        <dbReference type="ARBA" id="ARBA00022748"/>
    </source>
</evidence>
<proteinExistence type="predicted"/>
<dbReference type="Proteomes" id="UP000056090">
    <property type="component" value="Chromosome"/>
</dbReference>
<dbReference type="GO" id="GO:0030313">
    <property type="term" value="C:cell envelope"/>
    <property type="evidence" value="ECO:0007669"/>
    <property type="project" value="UniProtKB-SubCell"/>
</dbReference>
<evidence type="ECO:0000256" key="2">
    <source>
        <dbReference type="ARBA" id="ARBA00022737"/>
    </source>
</evidence>
<dbReference type="GO" id="GO:0005886">
    <property type="term" value="C:plasma membrane"/>
    <property type="evidence" value="ECO:0007669"/>
    <property type="project" value="TreeGrafter"/>
</dbReference>